<protein>
    <submittedName>
        <fullName evidence="2">Uncharacterized protein</fullName>
    </submittedName>
</protein>
<dbReference type="AlphaFoldDB" id="A0A915PUP4"/>
<reference evidence="2" key="1">
    <citation type="submission" date="2022-11" db="UniProtKB">
        <authorList>
            <consortium name="WormBaseParasite"/>
        </authorList>
    </citation>
    <scope>IDENTIFICATION</scope>
</reference>
<name>A0A915PUP4_9BILA</name>
<keyword evidence="1" id="KW-1185">Reference proteome</keyword>
<evidence type="ECO:0000313" key="2">
    <source>
        <dbReference type="WBParaSite" id="sdigi.contig27.g2111.t1"/>
    </source>
</evidence>
<sequence>MCVNGKWTAELGCCKKLSSSAFCEPATPQLSSAVLYGSESVSSAAESISPGTESIPLRTERETTSGIVIVNTTTISKSTATLAEVEVTRSPTTVSDGTSKALSVASSEKAATLLPKLLKAGTRRGATTTAPSILAID</sequence>
<proteinExistence type="predicted"/>
<organism evidence="1 2">
    <name type="scientific">Setaria digitata</name>
    <dbReference type="NCBI Taxonomy" id="48799"/>
    <lineage>
        <taxon>Eukaryota</taxon>
        <taxon>Metazoa</taxon>
        <taxon>Ecdysozoa</taxon>
        <taxon>Nematoda</taxon>
        <taxon>Chromadorea</taxon>
        <taxon>Rhabditida</taxon>
        <taxon>Spirurina</taxon>
        <taxon>Spiruromorpha</taxon>
        <taxon>Filarioidea</taxon>
        <taxon>Setariidae</taxon>
        <taxon>Setaria</taxon>
    </lineage>
</organism>
<accession>A0A915PUP4</accession>
<dbReference type="WBParaSite" id="sdigi.contig27.g2111.t1">
    <property type="protein sequence ID" value="sdigi.contig27.g2111.t1"/>
    <property type="gene ID" value="sdigi.contig27.g2111"/>
</dbReference>
<evidence type="ECO:0000313" key="1">
    <source>
        <dbReference type="Proteomes" id="UP000887581"/>
    </source>
</evidence>
<dbReference type="Proteomes" id="UP000887581">
    <property type="component" value="Unplaced"/>
</dbReference>